<evidence type="ECO:0000313" key="2">
    <source>
        <dbReference type="Proteomes" id="UP000269721"/>
    </source>
</evidence>
<gene>
    <name evidence="1" type="ORF">BDK51DRAFT_34695</name>
</gene>
<evidence type="ECO:0000313" key="1">
    <source>
        <dbReference type="EMBL" id="RKO93461.1"/>
    </source>
</evidence>
<name>A0A4P9WKF7_9FUNG</name>
<dbReference type="OrthoDB" id="2495083at2759"/>
<accession>A0A4P9WKF7</accession>
<dbReference type="EMBL" id="KZ994233">
    <property type="protein sequence ID" value="RKO93461.1"/>
    <property type="molecule type" value="Genomic_DNA"/>
</dbReference>
<dbReference type="Proteomes" id="UP000269721">
    <property type="component" value="Unassembled WGS sequence"/>
</dbReference>
<protein>
    <submittedName>
        <fullName evidence="1">Uncharacterized protein</fullName>
    </submittedName>
</protein>
<dbReference type="AlphaFoldDB" id="A0A4P9WKF7"/>
<reference evidence="2" key="1">
    <citation type="journal article" date="2018" name="Nat. Microbiol.">
        <title>Leveraging single-cell genomics to expand the fungal tree of life.</title>
        <authorList>
            <person name="Ahrendt S.R."/>
            <person name="Quandt C.A."/>
            <person name="Ciobanu D."/>
            <person name="Clum A."/>
            <person name="Salamov A."/>
            <person name="Andreopoulos B."/>
            <person name="Cheng J.F."/>
            <person name="Woyke T."/>
            <person name="Pelin A."/>
            <person name="Henrissat B."/>
            <person name="Reynolds N.K."/>
            <person name="Benny G.L."/>
            <person name="Smith M.E."/>
            <person name="James T.Y."/>
            <person name="Grigoriev I.V."/>
        </authorList>
    </citation>
    <scope>NUCLEOTIDE SEQUENCE [LARGE SCALE GENOMIC DNA]</scope>
</reference>
<keyword evidence="2" id="KW-1185">Reference proteome</keyword>
<proteinExistence type="predicted"/>
<sequence length="148" mass="17014">MSTPPPFLTDGLLPCALLWQQQRRNQMRLALQRAIARKPRESRRHGKRWVAWDNQLVTYGDFVARFRLCRTQCTASDAEREGVSDCISSFAKRFYWNAQVGIGLYHFGHGCSYNVMSHRFNVAVNTALMVTWKFMAAVIKVFARLAIG</sequence>
<organism evidence="1 2">
    <name type="scientific">Blyttiomyces helicus</name>
    <dbReference type="NCBI Taxonomy" id="388810"/>
    <lineage>
        <taxon>Eukaryota</taxon>
        <taxon>Fungi</taxon>
        <taxon>Fungi incertae sedis</taxon>
        <taxon>Chytridiomycota</taxon>
        <taxon>Chytridiomycota incertae sedis</taxon>
        <taxon>Chytridiomycetes</taxon>
        <taxon>Chytridiomycetes incertae sedis</taxon>
        <taxon>Blyttiomyces</taxon>
    </lineage>
</organism>